<evidence type="ECO:0008006" key="5">
    <source>
        <dbReference type="Google" id="ProtNLM"/>
    </source>
</evidence>
<evidence type="ECO:0000256" key="1">
    <source>
        <dbReference type="SAM" id="MobiDB-lite"/>
    </source>
</evidence>
<dbReference type="InterPro" id="IPR036509">
    <property type="entry name" value="Met_Sox_Rdtase_MsrA_sf"/>
</dbReference>
<sequence length="338" mass="36678">TMTMNLNCSILLLLLAPLLSARVAAYTSPKKSEHGHRHHRRAVRPTTTLIASSSQLDDGDGNIFGDNNNDGTISDQTQGHSSRRRALSQLATIFSAGVFTSSSFPSGHRALAADTTAAAAAASASTELENVYFGAGCFWHVQHEMIAAERSILQRKDNELTSLTGYAGGTNGKDRGTDKEGRVCYHNFLSVADYGQLGHGEVVGISIPSNTVGQFAEEYFKLFGSKGERADPMDKGGEYRSLLGLPGGRNHPMFHQVEIAASNHGMTLVDGKGNDPDTLGKRMVYVMDSKVFPFYQAEVYHQYHNDFLTPAYGKEYNNLVNAALNDGRIKITGCPDRV</sequence>
<dbReference type="AlphaFoldDB" id="A0ABD3MPU3"/>
<evidence type="ECO:0000313" key="4">
    <source>
        <dbReference type="Proteomes" id="UP001530293"/>
    </source>
</evidence>
<proteinExistence type="predicted"/>
<protein>
    <recommendedName>
        <fullName evidence="5">Peptide-methionine (S)-S-oxide reductase</fullName>
    </recommendedName>
</protein>
<gene>
    <name evidence="3" type="ORF">ACHAWU_003778</name>
</gene>
<evidence type="ECO:0000313" key="3">
    <source>
        <dbReference type="EMBL" id="KAL3764918.1"/>
    </source>
</evidence>
<accession>A0ABD3MPU3</accession>
<feature type="region of interest" description="Disordered" evidence="1">
    <location>
        <begin position="29"/>
        <end position="82"/>
    </location>
</feature>
<comment type="caution">
    <text evidence="3">The sequence shown here is derived from an EMBL/GenBank/DDBJ whole genome shotgun (WGS) entry which is preliminary data.</text>
</comment>
<dbReference type="EMBL" id="JALLBG020000100">
    <property type="protein sequence ID" value="KAL3764918.1"/>
    <property type="molecule type" value="Genomic_DNA"/>
</dbReference>
<reference evidence="3 4" key="1">
    <citation type="submission" date="2024-10" db="EMBL/GenBank/DDBJ databases">
        <title>Updated reference genomes for cyclostephanoid diatoms.</title>
        <authorList>
            <person name="Roberts W.R."/>
            <person name="Alverson A.J."/>
        </authorList>
    </citation>
    <scope>NUCLEOTIDE SEQUENCE [LARGE SCALE GENOMIC DNA]</scope>
    <source>
        <strain evidence="3 4">AJA232-27</strain>
    </source>
</reference>
<dbReference type="Gene3D" id="3.30.1060.10">
    <property type="entry name" value="Peptide methionine sulphoxide reductase MsrA"/>
    <property type="match status" value="1"/>
</dbReference>
<feature type="compositionally biased region" description="Low complexity" evidence="1">
    <location>
        <begin position="61"/>
        <end position="71"/>
    </location>
</feature>
<organism evidence="3 4">
    <name type="scientific">Discostella pseudostelligera</name>
    <dbReference type="NCBI Taxonomy" id="259834"/>
    <lineage>
        <taxon>Eukaryota</taxon>
        <taxon>Sar</taxon>
        <taxon>Stramenopiles</taxon>
        <taxon>Ochrophyta</taxon>
        <taxon>Bacillariophyta</taxon>
        <taxon>Coscinodiscophyceae</taxon>
        <taxon>Thalassiosirophycidae</taxon>
        <taxon>Stephanodiscales</taxon>
        <taxon>Stephanodiscaceae</taxon>
        <taxon>Discostella</taxon>
    </lineage>
</organism>
<keyword evidence="2" id="KW-0732">Signal</keyword>
<name>A0ABD3MPU3_9STRA</name>
<feature type="compositionally biased region" description="Basic residues" evidence="1">
    <location>
        <begin position="33"/>
        <end position="43"/>
    </location>
</feature>
<feature type="chain" id="PRO_5044784510" description="Peptide-methionine (S)-S-oxide reductase" evidence="2">
    <location>
        <begin position="26"/>
        <end position="338"/>
    </location>
</feature>
<feature type="non-terminal residue" evidence="3">
    <location>
        <position position="1"/>
    </location>
</feature>
<dbReference type="SUPFAM" id="SSF55068">
    <property type="entry name" value="Peptide methionine sulfoxide reductase"/>
    <property type="match status" value="1"/>
</dbReference>
<keyword evidence="4" id="KW-1185">Reference proteome</keyword>
<feature type="compositionally biased region" description="Polar residues" evidence="1">
    <location>
        <begin position="45"/>
        <end position="56"/>
    </location>
</feature>
<feature type="signal peptide" evidence="2">
    <location>
        <begin position="1"/>
        <end position="25"/>
    </location>
</feature>
<dbReference type="Proteomes" id="UP001530293">
    <property type="component" value="Unassembled WGS sequence"/>
</dbReference>
<evidence type="ECO:0000256" key="2">
    <source>
        <dbReference type="SAM" id="SignalP"/>
    </source>
</evidence>